<dbReference type="SUPFAM" id="SSF51905">
    <property type="entry name" value="FAD/NAD(P)-binding domain"/>
    <property type="match status" value="2"/>
</dbReference>
<keyword evidence="9" id="KW-0411">Iron-sulfur</keyword>
<dbReference type="Gene3D" id="3.50.50.60">
    <property type="entry name" value="FAD/NAD(P)-binding domain"/>
    <property type="match status" value="2"/>
</dbReference>
<dbReference type="Pfam" id="PF00355">
    <property type="entry name" value="Rieske"/>
    <property type="match status" value="1"/>
</dbReference>
<evidence type="ECO:0000259" key="11">
    <source>
        <dbReference type="PROSITE" id="PS51296"/>
    </source>
</evidence>
<dbReference type="GO" id="GO:0051537">
    <property type="term" value="F:2 iron, 2 sulfur cluster binding"/>
    <property type="evidence" value="ECO:0007669"/>
    <property type="project" value="UniProtKB-KW"/>
</dbReference>
<gene>
    <name evidence="12" type="ORF">RUM43_010895</name>
</gene>
<keyword evidence="7" id="KW-0560">Oxidoreductase</keyword>
<comment type="similarity">
    <text evidence="2">Belongs to the FAD-dependent oxidoreductase family.</text>
</comment>
<dbReference type="PROSITE" id="PS51296">
    <property type="entry name" value="RIESKE"/>
    <property type="match status" value="1"/>
</dbReference>
<dbReference type="PRINTS" id="PR00368">
    <property type="entry name" value="FADPNR"/>
</dbReference>
<dbReference type="InterPro" id="IPR016156">
    <property type="entry name" value="FAD/NAD-linked_Rdtase_dimer_sf"/>
</dbReference>
<keyword evidence="3" id="KW-0285">Flavoprotein</keyword>
<reference evidence="12 13" key="1">
    <citation type="submission" date="2023-10" db="EMBL/GenBank/DDBJ databases">
        <title>Genomes of two closely related lineages of the louse Polyplax serrata with different host specificities.</title>
        <authorList>
            <person name="Martinu J."/>
            <person name="Tarabai H."/>
            <person name="Stefka J."/>
            <person name="Hypsa V."/>
        </authorList>
    </citation>
    <scope>NUCLEOTIDE SEQUENCE [LARGE SCALE GENOMIC DNA]</scope>
    <source>
        <strain evidence="12">HR10_N</strain>
    </source>
</reference>
<feature type="domain" description="Rieske" evidence="11">
    <location>
        <begin position="46"/>
        <end position="144"/>
    </location>
</feature>
<evidence type="ECO:0000256" key="8">
    <source>
        <dbReference type="ARBA" id="ARBA00023004"/>
    </source>
</evidence>
<comment type="cofactor">
    <cofactor evidence="1">
        <name>FAD</name>
        <dbReference type="ChEBI" id="CHEBI:57692"/>
    </cofactor>
</comment>
<sequence>MGSSISKGRKYSPTKSVPRKNPYPLVGQGTFSCEDTPGQNSDYIEEVVCRENEIEENGMKVVDVGGDDGGKVLLVKQKGKISAIGTKCTHYGAPLVSGHLGDGRVRCQWHGACFNVTTGDIEDFPGLDSLPCYEVKISNGEVKVRAEKALLKANKRVKSFACTFRPNTSTFVVVGGGPAGANCVETLRQEGFEGRIIFVMAEKYLPYDRIKVSKSFDVDIEKITLRPADFYQQRNVELKLNTQLTDLDPWKKIATLSNGEKLNYDKIFLATGSTPRKLCASGSNLKNIFVLRTADDAKQIFQVLSDTSNVVILGTSFIGMEAAAYCANKAKSVCVIGRNVPFQASFGLEIGNRVKKLFEVKLDMSELIQFRYDNKVSFHLKETIEKFEGENGILTAVELTNGSKLPCDICIIGIGVTSNTQYLNNGSIKMGNDGTIEVNEFLQTDIPDVYAGGDIAKAPVLGQKASIGHWGLANYHGHIAAFNMLGKNKRLQTIPFFWTMLFGKSFRYTGYCPSFDDIVIDGSVDDFKFVAFHCSKGVVLAVTTIGRDPVAAKFAEMLYEGKQLQKCKIQEWLS</sequence>
<dbReference type="PRINTS" id="PR00411">
    <property type="entry name" value="PNDRDTASEI"/>
</dbReference>
<organism evidence="12 13">
    <name type="scientific">Polyplax serrata</name>
    <name type="common">Common mouse louse</name>
    <dbReference type="NCBI Taxonomy" id="468196"/>
    <lineage>
        <taxon>Eukaryota</taxon>
        <taxon>Metazoa</taxon>
        <taxon>Ecdysozoa</taxon>
        <taxon>Arthropoda</taxon>
        <taxon>Hexapoda</taxon>
        <taxon>Insecta</taxon>
        <taxon>Pterygota</taxon>
        <taxon>Neoptera</taxon>
        <taxon>Paraneoptera</taxon>
        <taxon>Psocodea</taxon>
        <taxon>Troctomorpha</taxon>
        <taxon>Phthiraptera</taxon>
        <taxon>Anoplura</taxon>
        <taxon>Polyplacidae</taxon>
        <taxon>Polyplax</taxon>
    </lineage>
</organism>
<evidence type="ECO:0000256" key="10">
    <source>
        <dbReference type="SAM" id="MobiDB-lite"/>
    </source>
</evidence>
<evidence type="ECO:0000256" key="9">
    <source>
        <dbReference type="ARBA" id="ARBA00023014"/>
    </source>
</evidence>
<dbReference type="Pfam" id="PF07992">
    <property type="entry name" value="Pyr_redox_2"/>
    <property type="match status" value="1"/>
</dbReference>
<evidence type="ECO:0000313" key="13">
    <source>
        <dbReference type="Proteomes" id="UP001372834"/>
    </source>
</evidence>
<evidence type="ECO:0000256" key="5">
    <source>
        <dbReference type="ARBA" id="ARBA00022723"/>
    </source>
</evidence>
<keyword evidence="8" id="KW-0408">Iron</keyword>
<evidence type="ECO:0000256" key="6">
    <source>
        <dbReference type="ARBA" id="ARBA00022827"/>
    </source>
</evidence>
<dbReference type="CDD" id="cd03478">
    <property type="entry name" value="Rieske_AIFL_N"/>
    <property type="match status" value="1"/>
</dbReference>
<evidence type="ECO:0000256" key="3">
    <source>
        <dbReference type="ARBA" id="ARBA00022630"/>
    </source>
</evidence>
<dbReference type="SUPFAM" id="SSF50022">
    <property type="entry name" value="ISP domain"/>
    <property type="match status" value="1"/>
</dbReference>
<dbReference type="GO" id="GO:0005737">
    <property type="term" value="C:cytoplasm"/>
    <property type="evidence" value="ECO:0007669"/>
    <property type="project" value="TreeGrafter"/>
</dbReference>
<dbReference type="InterPro" id="IPR050446">
    <property type="entry name" value="FAD-oxidoreductase/Apoptosis"/>
</dbReference>
<dbReference type="Gene3D" id="3.30.390.30">
    <property type="match status" value="1"/>
</dbReference>
<dbReference type="InterPro" id="IPR036188">
    <property type="entry name" value="FAD/NAD-bd_sf"/>
</dbReference>
<dbReference type="InterPro" id="IPR023753">
    <property type="entry name" value="FAD/NAD-binding_dom"/>
</dbReference>
<evidence type="ECO:0000313" key="12">
    <source>
        <dbReference type="EMBL" id="KAK6620603.1"/>
    </source>
</evidence>
<proteinExistence type="inferred from homology"/>
<dbReference type="Proteomes" id="UP001372834">
    <property type="component" value="Unassembled WGS sequence"/>
</dbReference>
<dbReference type="PANTHER" id="PTHR43557:SF2">
    <property type="entry name" value="RIESKE DOMAIN-CONTAINING PROTEIN-RELATED"/>
    <property type="match status" value="1"/>
</dbReference>
<dbReference type="InterPro" id="IPR017941">
    <property type="entry name" value="Rieske_2Fe-2S"/>
</dbReference>
<accession>A0AAN8P464</accession>
<keyword evidence="4" id="KW-0001">2Fe-2S</keyword>
<dbReference type="PANTHER" id="PTHR43557">
    <property type="entry name" value="APOPTOSIS-INDUCING FACTOR 1"/>
    <property type="match status" value="1"/>
</dbReference>
<dbReference type="EMBL" id="JAWJWE010000039">
    <property type="protein sequence ID" value="KAK6620603.1"/>
    <property type="molecule type" value="Genomic_DNA"/>
</dbReference>
<name>A0AAN8P464_POLSC</name>
<dbReference type="Gene3D" id="2.102.10.10">
    <property type="entry name" value="Rieske [2Fe-2S] iron-sulphur domain"/>
    <property type="match status" value="1"/>
</dbReference>
<dbReference type="GO" id="GO:0046872">
    <property type="term" value="F:metal ion binding"/>
    <property type="evidence" value="ECO:0007669"/>
    <property type="project" value="UniProtKB-KW"/>
</dbReference>
<dbReference type="GO" id="GO:0016651">
    <property type="term" value="F:oxidoreductase activity, acting on NAD(P)H"/>
    <property type="evidence" value="ECO:0007669"/>
    <property type="project" value="TreeGrafter"/>
</dbReference>
<dbReference type="PROSITE" id="PS51257">
    <property type="entry name" value="PROKAR_LIPOPROTEIN"/>
    <property type="match status" value="1"/>
</dbReference>
<dbReference type="SUPFAM" id="SSF55424">
    <property type="entry name" value="FAD/NAD-linked reductases, dimerisation (C-terminal) domain"/>
    <property type="match status" value="1"/>
</dbReference>
<dbReference type="FunFam" id="2.102.10.10:FF:000003">
    <property type="entry name" value="apoptosis-inducing factor 3 isoform X2"/>
    <property type="match status" value="1"/>
</dbReference>
<dbReference type="AlphaFoldDB" id="A0AAN8P464"/>
<feature type="region of interest" description="Disordered" evidence="10">
    <location>
        <begin position="1"/>
        <end position="23"/>
    </location>
</feature>
<evidence type="ECO:0000256" key="2">
    <source>
        <dbReference type="ARBA" id="ARBA00006442"/>
    </source>
</evidence>
<evidence type="ECO:0000256" key="4">
    <source>
        <dbReference type="ARBA" id="ARBA00022714"/>
    </source>
</evidence>
<evidence type="ECO:0000256" key="7">
    <source>
        <dbReference type="ARBA" id="ARBA00023002"/>
    </source>
</evidence>
<keyword evidence="6" id="KW-0274">FAD</keyword>
<protein>
    <recommendedName>
        <fullName evidence="11">Rieske domain-containing protein</fullName>
    </recommendedName>
</protein>
<dbReference type="InterPro" id="IPR036922">
    <property type="entry name" value="Rieske_2Fe-2S_sf"/>
</dbReference>
<comment type="caution">
    <text evidence="12">The sequence shown here is derived from an EMBL/GenBank/DDBJ whole genome shotgun (WGS) entry which is preliminary data.</text>
</comment>
<keyword evidence="5" id="KW-0479">Metal-binding</keyword>
<evidence type="ECO:0000256" key="1">
    <source>
        <dbReference type="ARBA" id="ARBA00001974"/>
    </source>
</evidence>